<sequence length="491" mass="56556">MLLLLLSVCAARLLMPAVGDIHENLLYQSLLKDYDPRVRPVKNASIPVRVSLGVVLQQIVDIDEKNQVMEINSWLTFTWHDFHLRWDPKEHNGIADLRFPIGQIWRPDVLLYNSVDSNFDSTYPSHQIAYSDGTVSWIPPGILKASCKIDITWFPFDEQRCPLKFGSWSNHGYALDLQAENYERGIDTSEFIENGEWILLNSEASVVRTVRIYDCCPEPYPTLTFYVIIRRRTMYYILNMIVPCLLISGMTMFAFCLPPDTGEKITFEMTILLTIFFFMSAVADSTPKTSESTPLIGTFFSCVLVSVSVSVCFTVVVLNLHHRHQEGCPLPPLVRYCLLYMLPRLMHMKIPEDYRPVIPDHEREPIEKWSVMSVITNKNSDSLINNVKRLSKDHIPIWNGMLKDQYDVDHKHLSDYANTTDTMRILYPLRQILKEIKTITRHIAESNLQDKLANEWQFAAKVVDRFCLCTFTLFLVGSLLYVLIAAPHLIA</sequence>
<reference evidence="20" key="1">
    <citation type="submission" date="2022-11" db="UniProtKB">
        <authorList>
            <consortium name="WormBaseParasite"/>
        </authorList>
    </citation>
    <scope>IDENTIFICATION</scope>
</reference>
<keyword evidence="16" id="KW-0732">Signal</keyword>
<keyword evidence="9" id="KW-1015">Disulfide bond</keyword>
<comment type="subcellular location">
    <subcellularLocation>
        <location evidence="15">Postsynaptic cell membrane</location>
        <topology evidence="15">Multi-pass membrane protein</topology>
    </subcellularLocation>
</comment>
<evidence type="ECO:0000256" key="5">
    <source>
        <dbReference type="ARBA" id="ARBA00022989"/>
    </source>
</evidence>
<dbReference type="SUPFAM" id="SSF90112">
    <property type="entry name" value="Neurotransmitter-gated ion-channel transmembrane pore"/>
    <property type="match status" value="1"/>
</dbReference>
<comment type="similarity">
    <text evidence="1">Belongs to the ligand-gated ion channel (TC 1.A.9) family. Acetylcholine receptor (TC 1.A.9.1) subfamily.</text>
</comment>
<keyword evidence="6" id="KW-0770">Synapse</keyword>
<feature type="transmembrane region" description="Helical" evidence="16">
    <location>
        <begin position="295"/>
        <end position="320"/>
    </location>
</feature>
<dbReference type="GO" id="GO:0004888">
    <property type="term" value="F:transmembrane signaling receptor activity"/>
    <property type="evidence" value="ECO:0007669"/>
    <property type="project" value="InterPro"/>
</dbReference>
<evidence type="ECO:0000256" key="4">
    <source>
        <dbReference type="ARBA" id="ARBA00022692"/>
    </source>
</evidence>
<organism evidence="19 20">
    <name type="scientific">Plectus sambesii</name>
    <dbReference type="NCBI Taxonomy" id="2011161"/>
    <lineage>
        <taxon>Eukaryota</taxon>
        <taxon>Metazoa</taxon>
        <taxon>Ecdysozoa</taxon>
        <taxon>Nematoda</taxon>
        <taxon>Chromadorea</taxon>
        <taxon>Plectida</taxon>
        <taxon>Plectina</taxon>
        <taxon>Plectoidea</taxon>
        <taxon>Plectidae</taxon>
        <taxon>Plectus</taxon>
    </lineage>
</organism>
<evidence type="ECO:0000256" key="1">
    <source>
        <dbReference type="ARBA" id="ARBA00009237"/>
    </source>
</evidence>
<feature type="transmembrane region" description="Helical" evidence="16">
    <location>
        <begin position="265"/>
        <end position="283"/>
    </location>
</feature>
<dbReference type="SUPFAM" id="SSF63712">
    <property type="entry name" value="Nicotinic receptor ligand binding domain-like"/>
    <property type="match status" value="1"/>
</dbReference>
<dbReference type="WBParaSite" id="PSAMB.scaffold73size86561.g1536.t1">
    <property type="protein sequence ID" value="PSAMB.scaffold73size86561.g1536.t1"/>
    <property type="gene ID" value="PSAMB.scaffold73size86561.g1536"/>
</dbReference>
<feature type="domain" description="Neurotransmitter-gated ion-channel ligand-binding" evidence="17">
    <location>
        <begin position="25"/>
        <end position="233"/>
    </location>
</feature>
<evidence type="ECO:0000313" key="20">
    <source>
        <dbReference type="WBParaSite" id="PSAMB.scaffold73size86561.g1536.t1"/>
    </source>
</evidence>
<dbReference type="FunFam" id="1.20.58.390:FF:000043">
    <property type="entry name" value="AcetylCholine Receptor"/>
    <property type="match status" value="1"/>
</dbReference>
<evidence type="ECO:0000313" key="19">
    <source>
        <dbReference type="Proteomes" id="UP000887566"/>
    </source>
</evidence>
<keyword evidence="12" id="KW-0628">Postsynaptic cell membrane</keyword>
<evidence type="ECO:0000256" key="6">
    <source>
        <dbReference type="ARBA" id="ARBA00023018"/>
    </source>
</evidence>
<keyword evidence="10" id="KW-0675">Receptor</keyword>
<feature type="domain" description="Neurotransmitter-gated ion-channel transmembrane" evidence="18">
    <location>
        <begin position="240"/>
        <end position="481"/>
    </location>
</feature>
<evidence type="ECO:0000256" key="15">
    <source>
        <dbReference type="ARBA" id="ARBA00034104"/>
    </source>
</evidence>
<dbReference type="InterPro" id="IPR018000">
    <property type="entry name" value="Neurotransmitter_ion_chnl_CS"/>
</dbReference>
<dbReference type="AlphaFoldDB" id="A0A914X9N7"/>
<evidence type="ECO:0000256" key="12">
    <source>
        <dbReference type="ARBA" id="ARBA00023257"/>
    </source>
</evidence>
<dbReference type="GO" id="GO:0022848">
    <property type="term" value="F:acetylcholine-gated monoatomic cation-selective channel activity"/>
    <property type="evidence" value="ECO:0007669"/>
    <property type="project" value="InterPro"/>
</dbReference>
<keyword evidence="2 16" id="KW-0813">Transport</keyword>
<name>A0A914X9N7_9BILA</name>
<evidence type="ECO:0000256" key="2">
    <source>
        <dbReference type="ARBA" id="ARBA00022448"/>
    </source>
</evidence>
<evidence type="ECO:0000256" key="9">
    <source>
        <dbReference type="ARBA" id="ARBA00023157"/>
    </source>
</evidence>
<dbReference type="PROSITE" id="PS00236">
    <property type="entry name" value="NEUROTR_ION_CHANNEL"/>
    <property type="match status" value="1"/>
</dbReference>
<dbReference type="Pfam" id="PF02932">
    <property type="entry name" value="Neur_chan_memb"/>
    <property type="match status" value="1"/>
</dbReference>
<evidence type="ECO:0000256" key="16">
    <source>
        <dbReference type="RuleBase" id="RU000687"/>
    </source>
</evidence>
<dbReference type="PANTHER" id="PTHR18945">
    <property type="entry name" value="NEUROTRANSMITTER GATED ION CHANNEL"/>
    <property type="match status" value="1"/>
</dbReference>
<dbReference type="NCBIfam" id="TIGR00860">
    <property type="entry name" value="LIC"/>
    <property type="match status" value="1"/>
</dbReference>
<dbReference type="InterPro" id="IPR038050">
    <property type="entry name" value="Neuro_actylchol_rec"/>
</dbReference>
<dbReference type="InterPro" id="IPR006201">
    <property type="entry name" value="Neur_channel"/>
</dbReference>
<dbReference type="InterPro" id="IPR036719">
    <property type="entry name" value="Neuro-gated_channel_TM_sf"/>
</dbReference>
<evidence type="ECO:0000256" key="10">
    <source>
        <dbReference type="ARBA" id="ARBA00023170"/>
    </source>
</evidence>
<keyword evidence="5 16" id="KW-1133">Transmembrane helix</keyword>
<dbReference type="InterPro" id="IPR036734">
    <property type="entry name" value="Neur_chan_lig-bd_sf"/>
</dbReference>
<feature type="transmembrane region" description="Helical" evidence="16">
    <location>
        <begin position="234"/>
        <end position="258"/>
    </location>
</feature>
<keyword evidence="14 16" id="KW-0407">Ion channel</keyword>
<keyword evidence="3" id="KW-1003">Cell membrane</keyword>
<evidence type="ECO:0000256" key="8">
    <source>
        <dbReference type="ARBA" id="ARBA00023136"/>
    </source>
</evidence>
<accession>A0A914X9N7</accession>
<evidence type="ECO:0000256" key="13">
    <source>
        <dbReference type="ARBA" id="ARBA00023286"/>
    </source>
</evidence>
<dbReference type="PRINTS" id="PR00252">
    <property type="entry name" value="NRIONCHANNEL"/>
</dbReference>
<evidence type="ECO:0000256" key="14">
    <source>
        <dbReference type="ARBA" id="ARBA00023303"/>
    </source>
</evidence>
<dbReference type="InterPro" id="IPR006202">
    <property type="entry name" value="Neur_chan_lig-bd"/>
</dbReference>
<keyword evidence="11" id="KW-0325">Glycoprotein</keyword>
<evidence type="ECO:0000256" key="11">
    <source>
        <dbReference type="ARBA" id="ARBA00023180"/>
    </source>
</evidence>
<dbReference type="PRINTS" id="PR00254">
    <property type="entry name" value="NICOTINICR"/>
</dbReference>
<protein>
    <submittedName>
        <fullName evidence="20">Uncharacterized protein</fullName>
    </submittedName>
</protein>
<dbReference type="Gene3D" id="2.70.170.10">
    <property type="entry name" value="Neurotransmitter-gated ion-channel ligand-binding domain"/>
    <property type="match status" value="1"/>
</dbReference>
<dbReference type="InterPro" id="IPR002394">
    <property type="entry name" value="Nicotinic_acetylcholine_rcpt"/>
</dbReference>
<dbReference type="Gene3D" id="1.20.58.390">
    <property type="entry name" value="Neurotransmitter-gated ion-channel transmembrane domain"/>
    <property type="match status" value="2"/>
</dbReference>
<evidence type="ECO:0000256" key="3">
    <source>
        <dbReference type="ARBA" id="ARBA00022475"/>
    </source>
</evidence>
<feature type="transmembrane region" description="Helical" evidence="16">
    <location>
        <begin position="466"/>
        <end position="490"/>
    </location>
</feature>
<dbReference type="CDD" id="cd18997">
    <property type="entry name" value="LGIC_ECD_nAChR"/>
    <property type="match status" value="1"/>
</dbReference>
<dbReference type="InterPro" id="IPR006029">
    <property type="entry name" value="Neurotrans-gated_channel_TM"/>
</dbReference>
<keyword evidence="7 16" id="KW-0406">Ion transport</keyword>
<feature type="signal peptide" evidence="16">
    <location>
        <begin position="1"/>
        <end position="19"/>
    </location>
</feature>
<keyword evidence="4 16" id="KW-0812">Transmembrane</keyword>
<feature type="chain" id="PRO_5038171460" evidence="16">
    <location>
        <begin position="20"/>
        <end position="491"/>
    </location>
</feature>
<evidence type="ECO:0000259" key="17">
    <source>
        <dbReference type="Pfam" id="PF02931"/>
    </source>
</evidence>
<evidence type="ECO:0000256" key="7">
    <source>
        <dbReference type="ARBA" id="ARBA00023065"/>
    </source>
</evidence>
<dbReference type="FunFam" id="2.70.170.10:FF:000016">
    <property type="entry name" value="Nicotinic acetylcholine receptor subunit"/>
    <property type="match status" value="1"/>
</dbReference>
<keyword evidence="19" id="KW-1185">Reference proteome</keyword>
<dbReference type="Pfam" id="PF02931">
    <property type="entry name" value="Neur_chan_LBD"/>
    <property type="match status" value="1"/>
</dbReference>
<keyword evidence="13" id="KW-1071">Ligand-gated ion channel</keyword>
<evidence type="ECO:0000259" key="18">
    <source>
        <dbReference type="Pfam" id="PF02932"/>
    </source>
</evidence>
<dbReference type="Proteomes" id="UP000887566">
    <property type="component" value="Unplaced"/>
</dbReference>
<keyword evidence="8 16" id="KW-0472">Membrane</keyword>
<dbReference type="CDD" id="cd19051">
    <property type="entry name" value="LGIC_TM_cation"/>
    <property type="match status" value="1"/>
</dbReference>
<dbReference type="GO" id="GO:0045211">
    <property type="term" value="C:postsynaptic membrane"/>
    <property type="evidence" value="ECO:0007669"/>
    <property type="project" value="UniProtKB-SubCell"/>
</dbReference>
<proteinExistence type="inferred from homology"/>